<protein>
    <submittedName>
        <fullName evidence="11">(California timema) hypothetical protein</fullName>
    </submittedName>
</protein>
<accession>A0A7R9J7Y8</accession>
<feature type="compositionally biased region" description="Basic and acidic residues" evidence="9">
    <location>
        <begin position="23"/>
        <end position="35"/>
    </location>
</feature>
<evidence type="ECO:0000256" key="4">
    <source>
        <dbReference type="ARBA" id="ARBA00022692"/>
    </source>
</evidence>
<reference evidence="11" key="1">
    <citation type="submission" date="2020-11" db="EMBL/GenBank/DDBJ databases">
        <authorList>
            <person name="Tran Van P."/>
        </authorList>
    </citation>
    <scope>NUCLEOTIDE SEQUENCE</scope>
</reference>
<keyword evidence="8" id="KW-0472">Membrane</keyword>
<dbReference type="InterPro" id="IPR036739">
    <property type="entry name" value="SLC41_membr_dom_sf"/>
</dbReference>
<organism evidence="11">
    <name type="scientific">Timema californicum</name>
    <name type="common">California timema</name>
    <name type="synonym">Walking stick</name>
    <dbReference type="NCBI Taxonomy" id="61474"/>
    <lineage>
        <taxon>Eukaryota</taxon>
        <taxon>Metazoa</taxon>
        <taxon>Ecdysozoa</taxon>
        <taxon>Arthropoda</taxon>
        <taxon>Hexapoda</taxon>
        <taxon>Insecta</taxon>
        <taxon>Pterygota</taxon>
        <taxon>Neoptera</taxon>
        <taxon>Polyneoptera</taxon>
        <taxon>Phasmatodea</taxon>
        <taxon>Timematodea</taxon>
        <taxon>Timematoidea</taxon>
        <taxon>Timematidae</taxon>
        <taxon>Timema</taxon>
    </lineage>
</organism>
<dbReference type="GO" id="GO:0005886">
    <property type="term" value="C:plasma membrane"/>
    <property type="evidence" value="ECO:0007669"/>
    <property type="project" value="TreeGrafter"/>
</dbReference>
<keyword evidence="6" id="KW-1133">Transmembrane helix</keyword>
<dbReference type="PANTHER" id="PTHR16228">
    <property type="entry name" value="DIVALENT CATION TRANSPORTER SOLUTE CARRIER FAMILY 41"/>
    <property type="match status" value="1"/>
</dbReference>
<feature type="domain" description="SLC41A/MgtE integral membrane" evidence="10">
    <location>
        <begin position="284"/>
        <end position="377"/>
    </location>
</feature>
<keyword evidence="7" id="KW-0406">Ion transport</keyword>
<sequence length="903" mass="101116">MSSLTHNRVQTIKRSLGETGKPPVDRRGKHQDRGNKLPPANIDKVHNFVGSLKGRKAQYSLKDVHPTKILTSISPFSAVELNTTSALANYATEAASGQNNNFTLFRYLHYMTVTFKRFQKITMTFPTRDHSFMELDINMGFIRGKKNGWRRIIRDARTKPSRFEGIACEQTMFKSWGDFLTPHYQKKLPTAKRSIRKMKVSQDKPHFLNLKKNYNGPYLSSVITEKNIKKRLTPTTEQREPKQLYHAPIKLPMEKFRDLVDLLKMGGIVLDLVVNRFNGFVVFQPIINGIGGNLVSVQASRISTYLHVTKPKQMGFIPSQTRLFASPWLPSAKVARTLILMGIVGQSMFVFTADFIHASKSTISAPFFFTYITVSFVQMYENELWGGPHTSTHLMVLGVYLEESTANVQIDPGNASQSRGKDSVPTITPAAPILPAGALLPPGSGGVILRAGDAEDVGSIRSLPSRVKDSVPTPTYTAPIQTADDTICLVHALVVAKALCDVKREQGCKDMSTYKHIKEGRDIQKYKAEYVCRDVRTPSKSSLEKRTFSFVFYDFKYRQETLLQGAAKTYLHEPNFCVVQTCCKACLHTDGNDYHCTECEAIERTKNRTSSFNASAGRTINAVSLSFIILSCILVGNTGMNKSRGDVAKSAKLGHCAITLEYGSAISATYGEMMIIFINMRVGFSTRLHDTEVKTESFTWLGIGWIELTSSASQARGMTPPLPGGRELPPTKWVLRVLWSGPSLSRVFDWHFQDPFVLKRNILNSNTSQTNFKVRLVPGSVVEVMLLEPPLTTDVQETSYNDPMHPKLTYFALIFIAVTSHGCDRAIISPGNTYCHIEGGEGGKWRHHSRSWSRSCFNFSCRSTKLTPDMTHQGCDKAMTSSGKPIATWKRERGWVARFIDFI</sequence>
<evidence type="ECO:0000256" key="9">
    <source>
        <dbReference type="SAM" id="MobiDB-lite"/>
    </source>
</evidence>
<comment type="subcellular location">
    <subcellularLocation>
        <location evidence="1">Membrane</location>
        <topology evidence="1">Multi-pass membrane protein</topology>
    </subcellularLocation>
</comment>
<keyword evidence="3" id="KW-0813">Transport</keyword>
<dbReference type="PANTHER" id="PTHR16228:SF26">
    <property type="entry name" value="SOLUTE CARRIER FAMILY 41 MEMBER 1-LIKE PROTEIN"/>
    <property type="match status" value="1"/>
</dbReference>
<evidence type="ECO:0000256" key="1">
    <source>
        <dbReference type="ARBA" id="ARBA00004141"/>
    </source>
</evidence>
<dbReference type="EMBL" id="OE182229">
    <property type="protein sequence ID" value="CAD7574280.1"/>
    <property type="molecule type" value="Genomic_DNA"/>
</dbReference>
<dbReference type="Pfam" id="PF01769">
    <property type="entry name" value="MgtE"/>
    <property type="match status" value="1"/>
</dbReference>
<dbReference type="AlphaFoldDB" id="A0A7R9J7Y8"/>
<feature type="compositionally biased region" description="Polar residues" evidence="9">
    <location>
        <begin position="1"/>
        <end position="13"/>
    </location>
</feature>
<evidence type="ECO:0000313" key="11">
    <source>
        <dbReference type="EMBL" id="CAD7574280.1"/>
    </source>
</evidence>
<dbReference type="SUPFAM" id="SSF161093">
    <property type="entry name" value="MgtE membrane domain-like"/>
    <property type="match status" value="1"/>
</dbReference>
<dbReference type="GO" id="GO:0008324">
    <property type="term" value="F:monoatomic cation transmembrane transporter activity"/>
    <property type="evidence" value="ECO:0007669"/>
    <property type="project" value="InterPro"/>
</dbReference>
<gene>
    <name evidence="11" type="ORF">TCMB3V08_LOCUS6898</name>
</gene>
<keyword evidence="4" id="KW-0812">Transmembrane</keyword>
<evidence type="ECO:0000259" key="10">
    <source>
        <dbReference type="Pfam" id="PF01769"/>
    </source>
</evidence>
<name>A0A7R9J7Y8_TIMCA</name>
<comment type="similarity">
    <text evidence="2">Belongs to the SLC41A transporter family.</text>
</comment>
<dbReference type="Gene3D" id="1.10.357.20">
    <property type="entry name" value="SLC41 divalent cation transporters, integral membrane domain"/>
    <property type="match status" value="1"/>
</dbReference>
<evidence type="ECO:0000256" key="6">
    <source>
        <dbReference type="ARBA" id="ARBA00022989"/>
    </source>
</evidence>
<dbReference type="InterPro" id="IPR045349">
    <property type="entry name" value="SLC41A1-3"/>
</dbReference>
<evidence type="ECO:0000256" key="7">
    <source>
        <dbReference type="ARBA" id="ARBA00023065"/>
    </source>
</evidence>
<evidence type="ECO:0000256" key="8">
    <source>
        <dbReference type="ARBA" id="ARBA00023136"/>
    </source>
</evidence>
<feature type="region of interest" description="Disordered" evidence="9">
    <location>
        <begin position="1"/>
        <end position="41"/>
    </location>
</feature>
<proteinExistence type="inferred from homology"/>
<dbReference type="InterPro" id="IPR006667">
    <property type="entry name" value="SLC41_membr_dom"/>
</dbReference>
<evidence type="ECO:0000256" key="5">
    <source>
        <dbReference type="ARBA" id="ARBA00022842"/>
    </source>
</evidence>
<keyword evidence="5" id="KW-0460">Magnesium</keyword>
<evidence type="ECO:0000256" key="3">
    <source>
        <dbReference type="ARBA" id="ARBA00022448"/>
    </source>
</evidence>
<evidence type="ECO:0000256" key="2">
    <source>
        <dbReference type="ARBA" id="ARBA00009749"/>
    </source>
</evidence>